<proteinExistence type="predicted"/>
<reference evidence="2" key="1">
    <citation type="submission" date="2018-06" db="EMBL/GenBank/DDBJ databases">
        <title>Complete genome of Pseudomonas insecticola strain QZS01.</title>
        <authorList>
            <person name="Wang J."/>
            <person name="Su Q."/>
        </authorList>
    </citation>
    <scope>NUCLEOTIDE SEQUENCE [LARGE SCALE GENOMIC DNA]</scope>
    <source>
        <strain evidence="2">QZS01</strain>
    </source>
</reference>
<accession>A0A3S9XAM5</accession>
<evidence type="ECO:0000313" key="1">
    <source>
        <dbReference type="EMBL" id="AZS49446.1"/>
    </source>
</evidence>
<dbReference type="KEGG" id="emo:DM558_01030"/>
<dbReference type="EMBL" id="CP029822">
    <property type="protein sequence ID" value="AZS49446.1"/>
    <property type="molecule type" value="Genomic_DNA"/>
</dbReference>
<organism evidence="1 2">
    <name type="scientific">Entomomonas moraniae</name>
    <dbReference type="NCBI Taxonomy" id="2213226"/>
    <lineage>
        <taxon>Bacteria</taxon>
        <taxon>Pseudomonadati</taxon>
        <taxon>Pseudomonadota</taxon>
        <taxon>Gammaproteobacteria</taxon>
        <taxon>Pseudomonadales</taxon>
        <taxon>Pseudomonadaceae</taxon>
        <taxon>Entomomonas</taxon>
    </lineage>
</organism>
<gene>
    <name evidence="1" type="ORF">DM558_01030</name>
</gene>
<protein>
    <recommendedName>
        <fullName evidence="3">Tetratricopeptide repeat protein</fullName>
    </recommendedName>
</protein>
<dbReference type="AlphaFoldDB" id="A0A3S9XAM5"/>
<evidence type="ECO:0000313" key="2">
    <source>
        <dbReference type="Proteomes" id="UP000273143"/>
    </source>
</evidence>
<dbReference type="RefSeq" id="WP_127161659.1">
    <property type="nucleotide sequence ID" value="NZ_CP029822.1"/>
</dbReference>
<dbReference type="Proteomes" id="UP000273143">
    <property type="component" value="Chromosome"/>
</dbReference>
<name>A0A3S9XAM5_9GAMM</name>
<keyword evidence="2" id="KW-1185">Reference proteome</keyword>
<sequence>MKCQEIKIIENQQMQVEQYISTEKFEQAITLLNECIEEIGDNYFSETSLDSTGMKLVLANAEEQKGNLQTAANLKNNVLKARIELVKQNLQCN</sequence>
<evidence type="ECO:0008006" key="3">
    <source>
        <dbReference type="Google" id="ProtNLM"/>
    </source>
</evidence>